<evidence type="ECO:0000313" key="1">
    <source>
        <dbReference type="EMBL" id="QOP65103.1"/>
    </source>
</evidence>
<dbReference type="EMBL" id="MT889375">
    <property type="protein sequence ID" value="QOP65103.1"/>
    <property type="molecule type" value="Genomic_DNA"/>
</dbReference>
<organism evidence="1 2">
    <name type="scientific">Arthrobacter phage Adumb2043</name>
    <dbReference type="NCBI Taxonomy" id="2776851"/>
    <lineage>
        <taxon>Viruses</taxon>
        <taxon>Duplodnaviria</taxon>
        <taxon>Heunggongvirae</taxon>
        <taxon>Uroviricota</taxon>
        <taxon>Caudoviricetes</taxon>
        <taxon>Casidaviridae</taxon>
        <taxon>Yangvirus</taxon>
        <taxon>Yangvirus adumb2043</taxon>
    </lineage>
</organism>
<sequence>MANTYEKLIEAGAPAIVEPLFYRLYQEHGTGTIVVEVRERRQYKGSDLKARRKVDLYGLPSEIPARVAEAATECVMEIDTASVVATLVGVASSTGREDV</sequence>
<dbReference type="Proteomes" id="UP000593896">
    <property type="component" value="Segment"/>
</dbReference>
<evidence type="ECO:0000313" key="2">
    <source>
        <dbReference type="Proteomes" id="UP000593896"/>
    </source>
</evidence>
<dbReference type="RefSeq" id="YP_010677953.1">
    <property type="nucleotide sequence ID" value="NC_071028.1"/>
</dbReference>
<protein>
    <submittedName>
        <fullName evidence="1">Uncharacterized protein</fullName>
    </submittedName>
</protein>
<reference evidence="2" key="1">
    <citation type="submission" date="2020-08" db="EMBL/GenBank/DDBJ databases">
        <authorList>
            <person name="Kleven A.S."/>
            <person name="Brown D.K."/>
            <person name="Isenhart S.H."/>
            <person name="Gillison A.D."/>
            <person name="Martinez L.A."/>
            <person name="Garcia C.A."/>
            <person name="Ball S.L."/>
            <person name="Garlena R.A."/>
            <person name="Russell D.A."/>
            <person name="Pope W.H."/>
            <person name="Jacobs-Sera D."/>
            <person name="Hatfull G.F."/>
        </authorList>
    </citation>
    <scope>NUCLEOTIDE SEQUENCE [LARGE SCALE GENOMIC DNA]</scope>
</reference>
<name>A0A7M1CMW8_9CAUD</name>
<proteinExistence type="predicted"/>
<keyword evidence="2" id="KW-1185">Reference proteome</keyword>
<gene>
    <name evidence="1" type="primary">43</name>
    <name evidence="1" type="ORF">SEA_ADUMB2043_43</name>
</gene>
<dbReference type="GeneID" id="77954341"/>
<accession>A0A7M1CMW8</accession>
<dbReference type="KEGG" id="vg:77954341"/>